<keyword evidence="2" id="KW-1133">Transmembrane helix</keyword>
<feature type="transmembrane region" description="Helical" evidence="2">
    <location>
        <begin position="415"/>
        <end position="435"/>
    </location>
</feature>
<reference evidence="4" key="1">
    <citation type="submission" date="2020-08" db="EMBL/GenBank/DDBJ databases">
        <title>Multicomponent nature underlies the extraordinary mechanical properties of spider dragline silk.</title>
        <authorList>
            <person name="Kono N."/>
            <person name="Nakamura H."/>
            <person name="Mori M."/>
            <person name="Yoshida Y."/>
            <person name="Ohtoshi R."/>
            <person name="Malay A.D."/>
            <person name="Moran D.A.P."/>
            <person name="Tomita M."/>
            <person name="Numata K."/>
            <person name="Arakawa K."/>
        </authorList>
    </citation>
    <scope>NUCLEOTIDE SEQUENCE</scope>
</reference>
<dbReference type="SUPFAM" id="SSF103473">
    <property type="entry name" value="MFS general substrate transporter"/>
    <property type="match status" value="1"/>
</dbReference>
<feature type="transmembrane region" description="Helical" evidence="2">
    <location>
        <begin position="478"/>
        <end position="501"/>
    </location>
</feature>
<comment type="subcellular location">
    <subcellularLocation>
        <location evidence="1">Membrane</location>
        <topology evidence="1">Multi-pass membrane protein</topology>
    </subcellularLocation>
</comment>
<dbReference type="Pfam" id="PF07690">
    <property type="entry name" value="MFS_1"/>
    <property type="match status" value="2"/>
</dbReference>
<proteinExistence type="predicted"/>
<name>A0A8X6QW79_NEPPI</name>
<feature type="transmembrane region" description="Helical" evidence="2">
    <location>
        <begin position="12"/>
        <end position="30"/>
    </location>
</feature>
<dbReference type="EMBL" id="BMAW01035696">
    <property type="protein sequence ID" value="GFU40624.1"/>
    <property type="molecule type" value="Genomic_DNA"/>
</dbReference>
<dbReference type="PANTHER" id="PTHR11360">
    <property type="entry name" value="MONOCARBOXYLATE TRANSPORTER"/>
    <property type="match status" value="1"/>
</dbReference>
<evidence type="ECO:0000259" key="3">
    <source>
        <dbReference type="PROSITE" id="PS50850"/>
    </source>
</evidence>
<gene>
    <name evidence="4" type="ORF">NPIL_134571</name>
</gene>
<feature type="transmembrane region" description="Helical" evidence="2">
    <location>
        <begin position="328"/>
        <end position="348"/>
    </location>
</feature>
<dbReference type="PANTHER" id="PTHR11360:SF303">
    <property type="entry name" value="MAJOR FACILITATOR SUPERFAMILY (MFS) PROFILE DOMAIN-CONTAINING PROTEIN"/>
    <property type="match status" value="1"/>
</dbReference>
<dbReference type="InterPro" id="IPR036259">
    <property type="entry name" value="MFS_trans_sf"/>
</dbReference>
<evidence type="ECO:0000313" key="4">
    <source>
        <dbReference type="EMBL" id="GFU40624.1"/>
    </source>
</evidence>
<feature type="transmembrane region" description="Helical" evidence="2">
    <location>
        <begin position="81"/>
        <end position="106"/>
    </location>
</feature>
<dbReference type="AlphaFoldDB" id="A0A8X6QW79"/>
<evidence type="ECO:0000256" key="2">
    <source>
        <dbReference type="SAM" id="Phobius"/>
    </source>
</evidence>
<feature type="transmembrane region" description="Helical" evidence="2">
    <location>
        <begin position="164"/>
        <end position="188"/>
    </location>
</feature>
<evidence type="ECO:0000313" key="5">
    <source>
        <dbReference type="Proteomes" id="UP000887013"/>
    </source>
</evidence>
<organism evidence="4 5">
    <name type="scientific">Nephila pilipes</name>
    <name type="common">Giant wood spider</name>
    <name type="synonym">Nephila maculata</name>
    <dbReference type="NCBI Taxonomy" id="299642"/>
    <lineage>
        <taxon>Eukaryota</taxon>
        <taxon>Metazoa</taxon>
        <taxon>Ecdysozoa</taxon>
        <taxon>Arthropoda</taxon>
        <taxon>Chelicerata</taxon>
        <taxon>Arachnida</taxon>
        <taxon>Araneae</taxon>
        <taxon>Araneomorphae</taxon>
        <taxon>Entelegynae</taxon>
        <taxon>Araneoidea</taxon>
        <taxon>Nephilidae</taxon>
        <taxon>Nephila</taxon>
    </lineage>
</organism>
<feature type="transmembrane region" description="Helical" evidence="2">
    <location>
        <begin position="140"/>
        <end position="158"/>
    </location>
</feature>
<feature type="transmembrane region" description="Helical" evidence="2">
    <location>
        <begin position="360"/>
        <end position="378"/>
    </location>
</feature>
<protein>
    <recommendedName>
        <fullName evidence="3">Major facilitator superfamily (MFS) profile domain-containing protein</fullName>
    </recommendedName>
</protein>
<dbReference type="Proteomes" id="UP000887013">
    <property type="component" value="Unassembled WGS sequence"/>
</dbReference>
<evidence type="ECO:0000256" key="1">
    <source>
        <dbReference type="ARBA" id="ARBA00004141"/>
    </source>
</evidence>
<dbReference type="GO" id="GO:0016020">
    <property type="term" value="C:membrane"/>
    <property type="evidence" value="ECO:0007669"/>
    <property type="project" value="UniProtKB-SubCell"/>
</dbReference>
<feature type="transmembrane region" description="Helical" evidence="2">
    <location>
        <begin position="112"/>
        <end position="133"/>
    </location>
</feature>
<keyword evidence="5" id="KW-1185">Reference proteome</keyword>
<feature type="domain" description="Major facilitator superfamily (MFS) profile" evidence="3">
    <location>
        <begin position="12"/>
        <end position="502"/>
    </location>
</feature>
<dbReference type="OrthoDB" id="2213137at2759"/>
<dbReference type="Gene3D" id="1.20.1250.20">
    <property type="entry name" value="MFS general substrate transporter like domains"/>
    <property type="match status" value="2"/>
</dbReference>
<dbReference type="PROSITE" id="PS50850">
    <property type="entry name" value="MFS"/>
    <property type="match status" value="1"/>
</dbReference>
<dbReference type="InterPro" id="IPR050327">
    <property type="entry name" value="Proton-linked_MCT"/>
</dbReference>
<accession>A0A8X6QW79</accession>
<sequence>MARRDVPDSARSWAIALAACVINVLLSGITRATGHIYVALIDTYGVSRFQANLPFTVRNIVRNLGGPLVGALGQRFGCRNVTLMGGIFAFLGVLLCAFAPSIAWIIFLWGGIHGLGAALGNTLSQVVVTQYFVKYRATASGLAFSGTCFGSLVLPGLVEFMLDHLGLSGAFLVSSGILMHVLPAALIIKEPAWVKGNGKTAAKFQTLNTHMTESKVCQNVLAINFRRRYSSENLEQNQEVLQNNLSSNLGFSVNAIDNVAFTNSECSVKDIDVRQVKVENSKQDNFLTLTSVQADLKTSISEEQKQETSLYRAVLEVTCDPMFHMISLSLAASAMLLDPLLTVIVDFIMDKGFEEKVAKYFISALAFGDLVGRLSFGWITDRNYMSVPKYMMLTQVLQGICFMSTCLLYEFYSLMIMITAVGMIAGATIVMYPILVGKYLPSVQSMAVGCMSFFTGMLTFTVPSLIGYFRDEVGSYNGMFYITGGSSVIVGFVWILEPLLLKLRRKVERRQNSKTEVSS</sequence>
<dbReference type="InterPro" id="IPR011701">
    <property type="entry name" value="MFS"/>
</dbReference>
<dbReference type="InterPro" id="IPR020846">
    <property type="entry name" value="MFS_dom"/>
</dbReference>
<feature type="transmembrane region" description="Helical" evidence="2">
    <location>
        <begin position="447"/>
        <end position="466"/>
    </location>
</feature>
<feature type="transmembrane region" description="Helical" evidence="2">
    <location>
        <begin position="390"/>
        <end position="409"/>
    </location>
</feature>
<dbReference type="GO" id="GO:0008028">
    <property type="term" value="F:monocarboxylic acid transmembrane transporter activity"/>
    <property type="evidence" value="ECO:0007669"/>
    <property type="project" value="TreeGrafter"/>
</dbReference>
<keyword evidence="2" id="KW-0472">Membrane</keyword>
<comment type="caution">
    <text evidence="4">The sequence shown here is derived from an EMBL/GenBank/DDBJ whole genome shotgun (WGS) entry which is preliminary data.</text>
</comment>
<keyword evidence="2" id="KW-0812">Transmembrane</keyword>